<dbReference type="RefSeq" id="WP_162488865.1">
    <property type="nucleotide sequence ID" value="NZ_LFVU01000027.1"/>
</dbReference>
<evidence type="ECO:0000313" key="1">
    <source>
        <dbReference type="EMBL" id="KMT21627.1"/>
    </source>
</evidence>
<organism evidence="1 2">
    <name type="scientific">Clostridium cylindrosporum DSM 605</name>
    <dbReference type="NCBI Taxonomy" id="1121307"/>
    <lineage>
        <taxon>Bacteria</taxon>
        <taxon>Bacillati</taxon>
        <taxon>Bacillota</taxon>
        <taxon>Clostridia</taxon>
        <taxon>Eubacteriales</taxon>
        <taxon>Clostridiaceae</taxon>
        <taxon>Clostridium</taxon>
    </lineage>
</organism>
<reference evidence="1 2" key="1">
    <citation type="submission" date="2015-06" db="EMBL/GenBank/DDBJ databases">
        <title>Draft genome sequence of the purine-degrading Clostridium cylindrosporum HC-1 (DSM 605).</title>
        <authorList>
            <person name="Poehlein A."/>
            <person name="Schiel-Bengelsdorf B."/>
            <person name="Bengelsdorf F."/>
            <person name="Daniel R."/>
            <person name="Duerre P."/>
        </authorList>
    </citation>
    <scope>NUCLEOTIDE SEQUENCE [LARGE SCALE GENOMIC DNA]</scope>
    <source>
        <strain evidence="1 2">DSM 605</strain>
    </source>
</reference>
<gene>
    <name evidence="1" type="ORF">CLCY_2c03890</name>
</gene>
<dbReference type="PATRIC" id="fig|1121307.3.peg.1247"/>
<dbReference type="AlphaFoldDB" id="A0A0J8D6Y2"/>
<protein>
    <submittedName>
        <fullName evidence="1">Uncharacterized protein</fullName>
    </submittedName>
</protein>
<proteinExistence type="predicted"/>
<evidence type="ECO:0000313" key="2">
    <source>
        <dbReference type="Proteomes" id="UP000036756"/>
    </source>
</evidence>
<dbReference type="Proteomes" id="UP000036756">
    <property type="component" value="Unassembled WGS sequence"/>
</dbReference>
<name>A0A0J8D6Y2_CLOCY</name>
<keyword evidence="2" id="KW-1185">Reference proteome</keyword>
<sequence>MDNNINEILINKGKLIGNYTKNAIKAFEEGIVNQENFLEKQRIKD</sequence>
<accession>A0A0J8D6Y2</accession>
<dbReference type="EMBL" id="LFVU01000027">
    <property type="protein sequence ID" value="KMT21627.1"/>
    <property type="molecule type" value="Genomic_DNA"/>
</dbReference>
<comment type="caution">
    <text evidence="1">The sequence shown here is derived from an EMBL/GenBank/DDBJ whole genome shotgun (WGS) entry which is preliminary data.</text>
</comment>